<dbReference type="SUPFAM" id="SSF52540">
    <property type="entry name" value="P-loop containing nucleoside triphosphate hydrolases"/>
    <property type="match status" value="1"/>
</dbReference>
<dbReference type="InterPro" id="IPR032284">
    <property type="entry name" value="RecQ_Zn-bd"/>
</dbReference>
<dbReference type="GO" id="GO:0030894">
    <property type="term" value="C:replisome"/>
    <property type="evidence" value="ECO:0007669"/>
    <property type="project" value="TreeGrafter"/>
</dbReference>
<dbReference type="InterPro" id="IPR004589">
    <property type="entry name" value="DNA_helicase_ATP-dep_RecQ"/>
</dbReference>
<dbReference type="InterPro" id="IPR014001">
    <property type="entry name" value="Helicase_ATP-bd"/>
</dbReference>
<feature type="domain" description="Helicase ATP-binding" evidence="13">
    <location>
        <begin position="26"/>
        <end position="194"/>
    </location>
</feature>
<dbReference type="GO" id="GO:0016787">
    <property type="term" value="F:hydrolase activity"/>
    <property type="evidence" value="ECO:0007669"/>
    <property type="project" value="UniProtKB-KW"/>
</dbReference>
<evidence type="ECO:0000256" key="8">
    <source>
        <dbReference type="ARBA" id="ARBA00023235"/>
    </source>
</evidence>
<dbReference type="GO" id="GO:0005524">
    <property type="term" value="F:ATP binding"/>
    <property type="evidence" value="ECO:0007669"/>
    <property type="project" value="UniProtKB-KW"/>
</dbReference>
<keyword evidence="3" id="KW-0547">Nucleotide-binding</keyword>
<evidence type="ECO:0000256" key="12">
    <source>
        <dbReference type="ARBA" id="ARBA00044550"/>
    </source>
</evidence>
<gene>
    <name evidence="15" type="ORF">HUW51_23405</name>
</gene>
<dbReference type="EMBL" id="CP055156">
    <property type="protein sequence ID" value="QNF35511.1"/>
    <property type="molecule type" value="Genomic_DNA"/>
</dbReference>
<dbReference type="KEGG" id="aswu:HUW51_23405"/>
<keyword evidence="5 15" id="KW-0347">Helicase</keyword>
<comment type="catalytic activity">
    <reaction evidence="9">
        <text>Couples ATP hydrolysis with the unwinding of duplex DNA by translocating in the 3'-5' direction.</text>
        <dbReference type="EC" id="5.6.2.4"/>
    </reaction>
</comment>
<dbReference type="SMART" id="SM00490">
    <property type="entry name" value="HELICc"/>
    <property type="match status" value="1"/>
</dbReference>
<dbReference type="AlphaFoldDB" id="A0A7G7GEC7"/>
<keyword evidence="16" id="KW-1185">Reference proteome</keyword>
<dbReference type="InterPro" id="IPR011545">
    <property type="entry name" value="DEAD/DEAH_box_helicase_dom"/>
</dbReference>
<keyword evidence="2" id="KW-0479">Metal-binding</keyword>
<dbReference type="PROSITE" id="PS51192">
    <property type="entry name" value="HELICASE_ATP_BIND_1"/>
    <property type="match status" value="1"/>
</dbReference>
<dbReference type="PANTHER" id="PTHR13710">
    <property type="entry name" value="DNA HELICASE RECQ FAMILY MEMBER"/>
    <property type="match status" value="1"/>
</dbReference>
<dbReference type="GO" id="GO:0006281">
    <property type="term" value="P:DNA repair"/>
    <property type="evidence" value="ECO:0007669"/>
    <property type="project" value="TreeGrafter"/>
</dbReference>
<evidence type="ECO:0000256" key="7">
    <source>
        <dbReference type="ARBA" id="ARBA00023125"/>
    </source>
</evidence>
<feature type="domain" description="Helicase C-terminal" evidence="14">
    <location>
        <begin position="218"/>
        <end position="361"/>
    </location>
</feature>
<dbReference type="GO" id="GO:0043590">
    <property type="term" value="C:bacterial nucleoid"/>
    <property type="evidence" value="ECO:0007669"/>
    <property type="project" value="TreeGrafter"/>
</dbReference>
<evidence type="ECO:0000256" key="3">
    <source>
        <dbReference type="ARBA" id="ARBA00022741"/>
    </source>
</evidence>
<dbReference type="InterPro" id="IPR027417">
    <property type="entry name" value="P-loop_NTPase"/>
</dbReference>
<dbReference type="Pfam" id="PF16124">
    <property type="entry name" value="RecQ_Zn_bind"/>
    <property type="match status" value="1"/>
</dbReference>
<keyword evidence="8" id="KW-0413">Isomerase</keyword>
<name>A0A7G7GEC7_9BACT</name>
<reference evidence="15 16" key="1">
    <citation type="journal article" date="2018" name="Int. J. Syst. Evol. Microbiol.">
        <title>Adhaeribacter swui sp. nov., isolated from wet mud.</title>
        <authorList>
            <person name="Kim D.U."/>
            <person name="Kim K.W."/>
            <person name="Kang M.S."/>
            <person name="Kim J.Y."/>
            <person name="Jang J.H."/>
            <person name="Kim M.K."/>
        </authorList>
    </citation>
    <scope>NUCLEOTIDE SEQUENCE [LARGE SCALE GENOMIC DNA]</scope>
    <source>
        <strain evidence="15 16">KCTC 52873</strain>
    </source>
</reference>
<keyword evidence="6" id="KW-0067">ATP-binding</keyword>
<dbReference type="InterPro" id="IPR036388">
    <property type="entry name" value="WH-like_DNA-bd_sf"/>
</dbReference>
<dbReference type="GO" id="GO:0005737">
    <property type="term" value="C:cytoplasm"/>
    <property type="evidence" value="ECO:0007669"/>
    <property type="project" value="TreeGrafter"/>
</dbReference>
<dbReference type="GO" id="GO:0046872">
    <property type="term" value="F:metal ion binding"/>
    <property type="evidence" value="ECO:0007669"/>
    <property type="project" value="UniProtKB-KW"/>
</dbReference>
<dbReference type="Gene3D" id="3.40.50.300">
    <property type="entry name" value="P-loop containing nucleotide triphosphate hydrolases"/>
    <property type="match status" value="2"/>
</dbReference>
<evidence type="ECO:0000313" key="15">
    <source>
        <dbReference type="EMBL" id="QNF35511.1"/>
    </source>
</evidence>
<evidence type="ECO:0000256" key="1">
    <source>
        <dbReference type="ARBA" id="ARBA00005446"/>
    </source>
</evidence>
<dbReference type="Proteomes" id="UP000515237">
    <property type="component" value="Chromosome"/>
</dbReference>
<dbReference type="SMART" id="SM00487">
    <property type="entry name" value="DEXDc"/>
    <property type="match status" value="1"/>
</dbReference>
<dbReference type="Pfam" id="PF00270">
    <property type="entry name" value="DEAD"/>
    <property type="match status" value="1"/>
</dbReference>
<dbReference type="Pfam" id="PF00271">
    <property type="entry name" value="Helicase_C"/>
    <property type="match status" value="1"/>
</dbReference>
<dbReference type="GO" id="GO:0006310">
    <property type="term" value="P:DNA recombination"/>
    <property type="evidence" value="ECO:0007669"/>
    <property type="project" value="InterPro"/>
</dbReference>
<dbReference type="NCBIfam" id="TIGR00614">
    <property type="entry name" value="recQ_fam"/>
    <property type="match status" value="1"/>
</dbReference>
<sequence length="638" mass="72939">MKLTIHQILQQYWQYNAFRPLQEDIIQAVLAGHDTLALLPTGGGKSICFQVPALAREGICLVISPLIALMKDQVEQLQKRNIAAVAIHSGLSKHEIDIALDNCVFGQIKFLYLSPERLQTDIFRERVKRMRVALLAIDEAHCISQWGYDFRPPYLQIATLRELLPGVPVLALTATATEEVKRDIQEKLLFTNARVFQQSFARANLSYSCLPTEDKNGRLLGILKNVPGSGIVYVRSRRQTVETAKWLHRQGITVGVYHAGLSYAERNKAQQNWIENKTRIIVATNAFGMGIDKPDVRLVVHLDLPETLEAYYQEAGRAGRDGRYSYATVLLGPADATDLLAKVDEAYPPIETLKRVYQALANYYQMAVGSGELVSHNFEIDDFTRTYKLKALEVHHAIRKLETEGLLQLNEAYFAPSKVFFAVNHEEIYKFQVAQPEFDPLIKALLRLYGGNLYTSFVKINEKQLAGFLSTSDAAVRKSLEYLHQRNIVEYEPQREAPQIVFTTPRYDAANLPLDYKKLAQFRKTALQKAKAVVNYLQTTDRCRTQLLLAYFGEFTDEYCRVCDYCLARKKLKRQEKNDKMLREQLLQQLTQQSWHPQALTTRFEPKYKAELTGLIRELLDQGILQYDEEGKLHLMKG</sequence>
<keyword evidence="7" id="KW-0238">DNA-binding</keyword>
<dbReference type="RefSeq" id="WP_185272003.1">
    <property type="nucleotide sequence ID" value="NZ_CP055156.1"/>
</dbReference>
<evidence type="ECO:0000256" key="11">
    <source>
        <dbReference type="ARBA" id="ARBA00044535"/>
    </source>
</evidence>
<evidence type="ECO:0000259" key="13">
    <source>
        <dbReference type="PROSITE" id="PS51192"/>
    </source>
</evidence>
<keyword evidence="4" id="KW-0378">Hydrolase</keyword>
<dbReference type="EC" id="5.6.2.4" evidence="10"/>
<dbReference type="CDD" id="cd17920">
    <property type="entry name" value="DEXHc_RecQ"/>
    <property type="match status" value="1"/>
</dbReference>
<proteinExistence type="inferred from homology"/>
<dbReference type="FunFam" id="3.40.50.300:FF:001389">
    <property type="entry name" value="ATP-dependent DNA helicase RecQ"/>
    <property type="match status" value="1"/>
</dbReference>
<evidence type="ECO:0000256" key="9">
    <source>
        <dbReference type="ARBA" id="ARBA00034617"/>
    </source>
</evidence>
<protein>
    <recommendedName>
        <fullName evidence="11">ATP-dependent DNA helicase RecQ</fullName>
        <ecNumber evidence="10">5.6.2.4</ecNumber>
    </recommendedName>
    <alternativeName>
        <fullName evidence="12">DNA 3'-5' helicase RecQ</fullName>
    </alternativeName>
</protein>
<evidence type="ECO:0000256" key="10">
    <source>
        <dbReference type="ARBA" id="ARBA00034808"/>
    </source>
</evidence>
<evidence type="ECO:0000313" key="16">
    <source>
        <dbReference type="Proteomes" id="UP000515237"/>
    </source>
</evidence>
<dbReference type="Gene3D" id="1.10.10.10">
    <property type="entry name" value="Winged helix-like DNA-binding domain superfamily/Winged helix DNA-binding domain"/>
    <property type="match status" value="1"/>
</dbReference>
<organism evidence="15 16">
    <name type="scientific">Adhaeribacter swui</name>
    <dbReference type="NCBI Taxonomy" id="2086471"/>
    <lineage>
        <taxon>Bacteria</taxon>
        <taxon>Pseudomonadati</taxon>
        <taxon>Bacteroidota</taxon>
        <taxon>Cytophagia</taxon>
        <taxon>Cytophagales</taxon>
        <taxon>Hymenobacteraceae</taxon>
        <taxon>Adhaeribacter</taxon>
    </lineage>
</organism>
<evidence type="ECO:0000259" key="14">
    <source>
        <dbReference type="PROSITE" id="PS51194"/>
    </source>
</evidence>
<evidence type="ECO:0000256" key="6">
    <source>
        <dbReference type="ARBA" id="ARBA00022840"/>
    </source>
</evidence>
<dbReference type="PANTHER" id="PTHR13710:SF105">
    <property type="entry name" value="ATP-DEPENDENT DNA HELICASE Q1"/>
    <property type="match status" value="1"/>
</dbReference>
<dbReference type="PROSITE" id="PS51194">
    <property type="entry name" value="HELICASE_CTER"/>
    <property type="match status" value="1"/>
</dbReference>
<accession>A0A7G7GEC7</accession>
<dbReference type="GO" id="GO:0043138">
    <property type="term" value="F:3'-5' DNA helicase activity"/>
    <property type="evidence" value="ECO:0007669"/>
    <property type="project" value="UniProtKB-EC"/>
</dbReference>
<dbReference type="InterPro" id="IPR001650">
    <property type="entry name" value="Helicase_C-like"/>
</dbReference>
<dbReference type="GO" id="GO:0003677">
    <property type="term" value="F:DNA binding"/>
    <property type="evidence" value="ECO:0007669"/>
    <property type="project" value="UniProtKB-KW"/>
</dbReference>
<dbReference type="GO" id="GO:0009378">
    <property type="term" value="F:four-way junction helicase activity"/>
    <property type="evidence" value="ECO:0007669"/>
    <property type="project" value="TreeGrafter"/>
</dbReference>
<evidence type="ECO:0000256" key="2">
    <source>
        <dbReference type="ARBA" id="ARBA00022723"/>
    </source>
</evidence>
<evidence type="ECO:0000256" key="5">
    <source>
        <dbReference type="ARBA" id="ARBA00022806"/>
    </source>
</evidence>
<comment type="similarity">
    <text evidence="1">Belongs to the helicase family. RecQ subfamily.</text>
</comment>
<evidence type="ECO:0000256" key="4">
    <source>
        <dbReference type="ARBA" id="ARBA00022801"/>
    </source>
</evidence>